<gene>
    <name evidence="11 14" type="primary">xerD</name>
    <name evidence="14" type="ORF">DL240_07805</name>
</gene>
<evidence type="ECO:0000256" key="9">
    <source>
        <dbReference type="ARBA" id="ARBA00023172"/>
    </source>
</evidence>
<keyword evidence="5 11" id="KW-0132">Cell division</keyword>
<evidence type="ECO:0000256" key="1">
    <source>
        <dbReference type="ARBA" id="ARBA00004496"/>
    </source>
</evidence>
<reference evidence="14 15" key="1">
    <citation type="submission" date="2018-05" db="EMBL/GenBank/DDBJ databases">
        <title>Lujinxingia marina gen. nov. sp. nov., a new facultative anaerobic member of the class Deltaproteobacteria, and proposal of Lujinxingaceae fam. nov.</title>
        <authorList>
            <person name="Li C.-M."/>
        </authorList>
    </citation>
    <scope>NUCLEOTIDE SEQUENCE [LARGE SCALE GENOMIC DNA]</scope>
    <source>
        <strain evidence="14 15">B210</strain>
    </source>
</reference>
<sequence>MKLDEAIDAYLFHLKVERHLAENTLLAYSNDLSQFSDFLTDAHSDTPRPSPAIEAISDADISAFLAHQLGESVKTRTISRKLSSVRGLFKFLRRSHTIERDPTAHVDAPGYGTRVPTVLSLDEVESLLDAPDRSSPEGLRDWAMLEVLYATGLRVTELVTLLIKEVDLHAGYVRVVGKGSKQRVVPLGEVAIDALAEYEDQARGQLLANAGGPGASPALFVTRRGGAMTRQAFWKNIKRYAERAGIDKPISPHKLRHSFATHLLERGADLRIVQALLGHADINTTQIYTHVARERLKRLYDDHHPRA</sequence>
<evidence type="ECO:0000256" key="4">
    <source>
        <dbReference type="ARBA" id="ARBA00022490"/>
    </source>
</evidence>
<dbReference type="InterPro" id="IPR011010">
    <property type="entry name" value="DNA_brk_join_enz"/>
</dbReference>
<feature type="active site" description="O-(3'-phospho-DNA)-tyrosine intermediate" evidence="11">
    <location>
        <position position="288"/>
    </location>
</feature>
<dbReference type="InterPro" id="IPR044068">
    <property type="entry name" value="CB"/>
</dbReference>
<dbReference type="CDD" id="cd00798">
    <property type="entry name" value="INT_XerDC_C"/>
    <property type="match status" value="1"/>
</dbReference>
<dbReference type="SUPFAM" id="SSF56349">
    <property type="entry name" value="DNA breaking-rejoining enzymes"/>
    <property type="match status" value="1"/>
</dbReference>
<organism evidence="14 15">
    <name type="scientific">Lujinxingia litoralis</name>
    <dbReference type="NCBI Taxonomy" id="2211119"/>
    <lineage>
        <taxon>Bacteria</taxon>
        <taxon>Deltaproteobacteria</taxon>
        <taxon>Bradymonadales</taxon>
        <taxon>Lujinxingiaceae</taxon>
        <taxon>Lujinxingia</taxon>
    </lineage>
</organism>
<evidence type="ECO:0000256" key="8">
    <source>
        <dbReference type="ARBA" id="ARBA00023125"/>
    </source>
</evidence>
<dbReference type="InterPro" id="IPR004107">
    <property type="entry name" value="Integrase_SAM-like_N"/>
</dbReference>
<evidence type="ECO:0000256" key="10">
    <source>
        <dbReference type="ARBA" id="ARBA00023306"/>
    </source>
</evidence>
<dbReference type="PANTHER" id="PTHR30349">
    <property type="entry name" value="PHAGE INTEGRASE-RELATED"/>
    <property type="match status" value="1"/>
</dbReference>
<dbReference type="NCBIfam" id="NF001399">
    <property type="entry name" value="PRK00283.1"/>
    <property type="match status" value="1"/>
</dbReference>
<evidence type="ECO:0000256" key="3">
    <source>
        <dbReference type="ARBA" id="ARBA00015810"/>
    </source>
</evidence>
<evidence type="ECO:0000313" key="14">
    <source>
        <dbReference type="EMBL" id="RAL22788.1"/>
    </source>
</evidence>
<evidence type="ECO:0000256" key="7">
    <source>
        <dbReference type="ARBA" id="ARBA00022908"/>
    </source>
</evidence>
<dbReference type="GO" id="GO:0005737">
    <property type="term" value="C:cytoplasm"/>
    <property type="evidence" value="ECO:0007669"/>
    <property type="project" value="UniProtKB-SubCell"/>
</dbReference>
<dbReference type="HAMAP" id="MF_01807">
    <property type="entry name" value="Recomb_XerD"/>
    <property type="match status" value="1"/>
</dbReference>
<evidence type="ECO:0000256" key="6">
    <source>
        <dbReference type="ARBA" id="ARBA00022829"/>
    </source>
</evidence>
<dbReference type="EMBL" id="QHKO01000003">
    <property type="protein sequence ID" value="RAL22788.1"/>
    <property type="molecule type" value="Genomic_DNA"/>
</dbReference>
<dbReference type="HAMAP" id="MF_01808">
    <property type="entry name" value="Recomb_XerC_XerD"/>
    <property type="match status" value="1"/>
</dbReference>
<dbReference type="GO" id="GO:0009037">
    <property type="term" value="F:tyrosine-based site-specific recombinase activity"/>
    <property type="evidence" value="ECO:0007669"/>
    <property type="project" value="UniProtKB-UniRule"/>
</dbReference>
<evidence type="ECO:0000256" key="5">
    <source>
        <dbReference type="ARBA" id="ARBA00022618"/>
    </source>
</evidence>
<dbReference type="GO" id="GO:0007059">
    <property type="term" value="P:chromosome segregation"/>
    <property type="evidence" value="ECO:0007669"/>
    <property type="project" value="UniProtKB-UniRule"/>
</dbReference>
<keyword evidence="8 11" id="KW-0238">DNA-binding</keyword>
<dbReference type="InterPro" id="IPR002104">
    <property type="entry name" value="Integrase_catalytic"/>
</dbReference>
<keyword evidence="4 11" id="KW-0963">Cytoplasm</keyword>
<dbReference type="Gene3D" id="1.10.150.130">
    <property type="match status" value="1"/>
</dbReference>
<dbReference type="PANTHER" id="PTHR30349:SF81">
    <property type="entry name" value="TYROSINE RECOMBINASE XERC"/>
    <property type="match status" value="1"/>
</dbReference>
<feature type="active site" evidence="11">
    <location>
        <position position="253"/>
    </location>
</feature>
<evidence type="ECO:0000256" key="2">
    <source>
        <dbReference type="ARBA" id="ARBA00010450"/>
    </source>
</evidence>
<dbReference type="Pfam" id="PF02899">
    <property type="entry name" value="Phage_int_SAM_1"/>
    <property type="match status" value="1"/>
</dbReference>
<comment type="subunit">
    <text evidence="11">Forms a cyclic heterotetrameric complex composed of two molecules of XerC and two molecules of XerD.</text>
</comment>
<dbReference type="PROSITE" id="PS51900">
    <property type="entry name" value="CB"/>
    <property type="match status" value="1"/>
</dbReference>
<feature type="domain" description="Tyr recombinase" evidence="12">
    <location>
        <begin position="114"/>
        <end position="301"/>
    </location>
</feature>
<dbReference type="Gene3D" id="1.10.443.10">
    <property type="entry name" value="Intergrase catalytic core"/>
    <property type="match status" value="1"/>
</dbReference>
<evidence type="ECO:0000259" key="12">
    <source>
        <dbReference type="PROSITE" id="PS51898"/>
    </source>
</evidence>
<dbReference type="OrthoDB" id="9801717at2"/>
<feature type="active site" evidence="11">
    <location>
        <position position="256"/>
    </location>
</feature>
<dbReference type="GO" id="GO:0003677">
    <property type="term" value="F:DNA binding"/>
    <property type="evidence" value="ECO:0007669"/>
    <property type="project" value="UniProtKB-UniRule"/>
</dbReference>
<name>A0A328C7L1_9DELT</name>
<dbReference type="GO" id="GO:0051301">
    <property type="term" value="P:cell division"/>
    <property type="evidence" value="ECO:0007669"/>
    <property type="project" value="UniProtKB-KW"/>
</dbReference>
<dbReference type="GO" id="GO:0006313">
    <property type="term" value="P:DNA transposition"/>
    <property type="evidence" value="ECO:0007669"/>
    <property type="project" value="UniProtKB-UniRule"/>
</dbReference>
<feature type="active site" evidence="11">
    <location>
        <position position="279"/>
    </location>
</feature>
<dbReference type="PROSITE" id="PS51898">
    <property type="entry name" value="TYR_RECOMBINASE"/>
    <property type="match status" value="1"/>
</dbReference>
<dbReference type="InterPro" id="IPR011932">
    <property type="entry name" value="Recomb_XerD"/>
</dbReference>
<feature type="active site" evidence="11">
    <location>
        <position position="154"/>
    </location>
</feature>
<proteinExistence type="inferred from homology"/>
<keyword evidence="6 11" id="KW-0159">Chromosome partition</keyword>
<dbReference type="Proteomes" id="UP000249169">
    <property type="component" value="Unassembled WGS sequence"/>
</dbReference>
<dbReference type="Pfam" id="PF00589">
    <property type="entry name" value="Phage_integrase"/>
    <property type="match status" value="1"/>
</dbReference>
<evidence type="ECO:0000313" key="15">
    <source>
        <dbReference type="Proteomes" id="UP000249169"/>
    </source>
</evidence>
<comment type="caution">
    <text evidence="14">The sequence shown here is derived from an EMBL/GenBank/DDBJ whole genome shotgun (WGS) entry which is preliminary data.</text>
</comment>
<dbReference type="AlphaFoldDB" id="A0A328C7L1"/>
<dbReference type="NCBIfam" id="NF040815">
    <property type="entry name" value="recomb_XerA_Arch"/>
    <property type="match status" value="1"/>
</dbReference>
<dbReference type="NCBIfam" id="TIGR02225">
    <property type="entry name" value="recomb_XerD"/>
    <property type="match status" value="1"/>
</dbReference>
<comment type="function">
    <text evidence="11">Site-specific tyrosine recombinase, which acts by catalyzing the cutting and rejoining of the recombining DNA molecules. The XerC-XerD complex is essential to convert dimers of the bacterial chromosome into monomers to permit their segregation at cell division. It also contributes to the segregational stability of plasmids.</text>
</comment>
<dbReference type="InterPro" id="IPR013762">
    <property type="entry name" value="Integrase-like_cat_sf"/>
</dbReference>
<accession>A0A328C7L1</accession>
<feature type="domain" description="Core-binding (CB)" evidence="13">
    <location>
        <begin position="1"/>
        <end position="93"/>
    </location>
</feature>
<keyword evidence="9 11" id="KW-0233">DNA recombination</keyword>
<dbReference type="InterPro" id="IPR010998">
    <property type="entry name" value="Integrase_recombinase_N"/>
</dbReference>
<protein>
    <recommendedName>
        <fullName evidence="3 11">Tyrosine recombinase XerD</fullName>
    </recommendedName>
</protein>
<dbReference type="InterPro" id="IPR050090">
    <property type="entry name" value="Tyrosine_recombinase_XerCD"/>
</dbReference>
<keyword evidence="15" id="KW-1185">Reference proteome</keyword>
<dbReference type="RefSeq" id="WP_111729316.1">
    <property type="nucleotide sequence ID" value="NZ_QHKO01000003.1"/>
</dbReference>
<evidence type="ECO:0000256" key="11">
    <source>
        <dbReference type="HAMAP-Rule" id="MF_01807"/>
    </source>
</evidence>
<keyword evidence="7 11" id="KW-0229">DNA integration</keyword>
<comment type="similarity">
    <text evidence="2 11">Belongs to the 'phage' integrase family. XerD subfamily.</text>
</comment>
<dbReference type="InterPro" id="IPR023009">
    <property type="entry name" value="Tyrosine_recombinase_XerC/XerD"/>
</dbReference>
<feature type="active site" evidence="11">
    <location>
        <position position="178"/>
    </location>
</feature>
<comment type="subcellular location">
    <subcellularLocation>
        <location evidence="1 11">Cytoplasm</location>
    </subcellularLocation>
</comment>
<keyword evidence="10 11" id="KW-0131">Cell cycle</keyword>
<evidence type="ECO:0000259" key="13">
    <source>
        <dbReference type="PROSITE" id="PS51900"/>
    </source>
</evidence>